<dbReference type="InterPro" id="IPR050095">
    <property type="entry name" value="ECF_ABC_transporter_ATP-bd"/>
</dbReference>
<name>A0A087CCU1_9BIFI</name>
<dbReference type="PANTHER" id="PTHR43553">
    <property type="entry name" value="HEAVY METAL TRANSPORTER"/>
    <property type="match status" value="1"/>
</dbReference>
<comment type="similarity">
    <text evidence="1">Belongs to the ABC transporter superfamily.</text>
</comment>
<dbReference type="GO" id="GO:0042626">
    <property type="term" value="F:ATPase-coupled transmembrane transporter activity"/>
    <property type="evidence" value="ECO:0007669"/>
    <property type="project" value="TreeGrafter"/>
</dbReference>
<keyword evidence="4" id="KW-0067">ATP-binding</keyword>
<dbReference type="Proteomes" id="UP000029050">
    <property type="component" value="Unassembled WGS sequence"/>
</dbReference>
<evidence type="ECO:0000313" key="8">
    <source>
        <dbReference type="Proteomes" id="UP000029050"/>
    </source>
</evidence>
<feature type="domain" description="ABC transporter" evidence="6">
    <location>
        <begin position="45"/>
        <end position="292"/>
    </location>
</feature>
<accession>A0A087CCU1</accession>
<evidence type="ECO:0000256" key="4">
    <source>
        <dbReference type="ARBA" id="ARBA00022840"/>
    </source>
</evidence>
<dbReference type="SMART" id="SM00382">
    <property type="entry name" value="AAA"/>
    <property type="match status" value="2"/>
</dbReference>
<proteinExistence type="inferred from homology"/>
<organism evidence="7 8">
    <name type="scientific">Bifidobacterium psychraerophilum</name>
    <dbReference type="NCBI Taxonomy" id="218140"/>
    <lineage>
        <taxon>Bacteria</taxon>
        <taxon>Bacillati</taxon>
        <taxon>Actinomycetota</taxon>
        <taxon>Actinomycetes</taxon>
        <taxon>Bifidobacteriales</taxon>
        <taxon>Bifidobacteriaceae</taxon>
        <taxon>Bifidobacterium</taxon>
    </lineage>
</organism>
<evidence type="ECO:0000259" key="6">
    <source>
        <dbReference type="PROSITE" id="PS50893"/>
    </source>
</evidence>
<reference evidence="7 8" key="1">
    <citation type="submission" date="2014-03" db="EMBL/GenBank/DDBJ databases">
        <title>Genomics of Bifidobacteria.</title>
        <authorList>
            <person name="Ventura M."/>
            <person name="Milani C."/>
            <person name="Lugli G.A."/>
        </authorList>
    </citation>
    <scope>NUCLEOTIDE SEQUENCE [LARGE SCALE GENOMIC DNA]</scope>
    <source>
        <strain evidence="7 8">LMG 21775</strain>
    </source>
</reference>
<dbReference type="EC" id="3.6.3.17" evidence="7"/>
<dbReference type="RefSeq" id="WP_238556827.1">
    <property type="nucleotide sequence ID" value="NZ_JGZI01000010.1"/>
</dbReference>
<evidence type="ECO:0000256" key="5">
    <source>
        <dbReference type="SAM" id="MobiDB-lite"/>
    </source>
</evidence>
<dbReference type="InterPro" id="IPR003593">
    <property type="entry name" value="AAA+_ATPase"/>
</dbReference>
<dbReference type="InterPro" id="IPR027417">
    <property type="entry name" value="P-loop_NTPase"/>
</dbReference>
<dbReference type="GO" id="GO:0016887">
    <property type="term" value="F:ATP hydrolysis activity"/>
    <property type="evidence" value="ECO:0007669"/>
    <property type="project" value="InterPro"/>
</dbReference>
<feature type="compositionally biased region" description="Basic and acidic residues" evidence="5">
    <location>
        <begin position="1"/>
        <end position="10"/>
    </location>
</feature>
<keyword evidence="2" id="KW-0813">Transport</keyword>
<dbReference type="GO" id="GO:0005524">
    <property type="term" value="F:ATP binding"/>
    <property type="evidence" value="ECO:0007669"/>
    <property type="project" value="UniProtKB-KW"/>
</dbReference>
<dbReference type="PANTHER" id="PTHR43553:SF19">
    <property type="entry name" value="HMP_THIAMINE IMPORT ATP-BINDING PROTEIN YKOD-RELATED"/>
    <property type="match status" value="1"/>
</dbReference>
<evidence type="ECO:0000256" key="1">
    <source>
        <dbReference type="ARBA" id="ARBA00005417"/>
    </source>
</evidence>
<dbReference type="EMBL" id="JGZI01000010">
    <property type="protein sequence ID" value="KFI81091.1"/>
    <property type="molecule type" value="Genomic_DNA"/>
</dbReference>
<dbReference type="AlphaFoldDB" id="A0A087CCU1"/>
<gene>
    <name evidence="7" type="ORF">BPSY_1496</name>
</gene>
<keyword evidence="7" id="KW-0378">Hydrolase</keyword>
<feature type="compositionally biased region" description="Polar residues" evidence="5">
    <location>
        <begin position="12"/>
        <end position="26"/>
    </location>
</feature>
<dbReference type="InterPro" id="IPR003439">
    <property type="entry name" value="ABC_transporter-like_ATP-bd"/>
</dbReference>
<protein>
    <submittedName>
        <fullName evidence="7">ABC superfamily ATP binding cassette transporter, ABC protein</fullName>
        <ecNumber evidence="7">3.6.3.17</ecNumber>
    </submittedName>
</protein>
<dbReference type="CDD" id="cd03225">
    <property type="entry name" value="ABC_cobalt_CbiO_domain1"/>
    <property type="match status" value="1"/>
</dbReference>
<keyword evidence="8" id="KW-1185">Reference proteome</keyword>
<dbReference type="InterPro" id="IPR015856">
    <property type="entry name" value="ABC_transpr_CbiO/EcfA_su"/>
</dbReference>
<dbReference type="InterPro" id="IPR017871">
    <property type="entry name" value="ABC_transporter-like_CS"/>
</dbReference>
<comment type="caution">
    <text evidence="7">The sequence shown here is derived from an EMBL/GenBank/DDBJ whole genome shotgun (WGS) entry which is preliminary data.</text>
</comment>
<keyword evidence="3" id="KW-0547">Nucleotide-binding</keyword>
<dbReference type="eggNOG" id="COG1129">
    <property type="taxonomic scope" value="Bacteria"/>
</dbReference>
<sequence>MNRGEKDMEHSGISSAESLDSGQSHHGNAVAHIDHVSFWYGSAPTRHSTYYTTAADDGTADVKRTDRATLNDISLDIRPGTITLLCGASGSGKTSALQLLNGLVPHFHQGTITGHVRVADLDLSTADLSACGEVSATVFQNPKTQFFTSAVRSELAFRMENHAVPRLQIVSNVARAARDGDIEELMGRHLNELSGGELQKVACAQAIGADTPLLLFDEPTSNLSVDAIEEFAGMLARLKRQGRTVVIAEHRLYFLKGLVDQAVLLDSGRISEIMDGDEFFAQSDEARRRRGLRSLEEPMVATAPVTEQGGNGLALDNLRFAYRKKAVLDISHVQFPEGSVSALVGANGAGKSTLARLICGLLKERGGSGISLDGATVSHRDRTRMSYIVMQDVHRQLFSESLRKEVTLGQSSAEWEAVDVPSLLKEFDLEAYADRHPLSLSGGQKQRLVIASAIACDKRVYVFDEPTSGVDYRHLIAIAKRLRSLARSGSIVIVITHDTELLRACADRIVTLHALSESEGGSHIQVESVVRQEEAEIR</sequence>
<dbReference type="GO" id="GO:0043190">
    <property type="term" value="C:ATP-binding cassette (ABC) transporter complex"/>
    <property type="evidence" value="ECO:0007669"/>
    <property type="project" value="TreeGrafter"/>
</dbReference>
<dbReference type="Pfam" id="PF00005">
    <property type="entry name" value="ABC_tran"/>
    <property type="match status" value="2"/>
</dbReference>
<feature type="region of interest" description="Disordered" evidence="5">
    <location>
        <begin position="1"/>
        <end position="26"/>
    </location>
</feature>
<dbReference type="PROSITE" id="PS50893">
    <property type="entry name" value="ABC_TRANSPORTER_2"/>
    <property type="match status" value="2"/>
</dbReference>
<dbReference type="Gene3D" id="3.40.50.300">
    <property type="entry name" value="P-loop containing nucleotide triphosphate hydrolases"/>
    <property type="match status" value="2"/>
</dbReference>
<evidence type="ECO:0000256" key="2">
    <source>
        <dbReference type="ARBA" id="ARBA00022448"/>
    </source>
</evidence>
<evidence type="ECO:0000256" key="3">
    <source>
        <dbReference type="ARBA" id="ARBA00022741"/>
    </source>
</evidence>
<dbReference type="GeneID" id="98300685"/>
<dbReference type="SUPFAM" id="SSF52540">
    <property type="entry name" value="P-loop containing nucleoside triphosphate hydrolases"/>
    <property type="match status" value="2"/>
</dbReference>
<feature type="domain" description="ABC transporter" evidence="6">
    <location>
        <begin position="313"/>
        <end position="537"/>
    </location>
</feature>
<dbReference type="PROSITE" id="PS00211">
    <property type="entry name" value="ABC_TRANSPORTER_1"/>
    <property type="match status" value="1"/>
</dbReference>
<evidence type="ECO:0000313" key="7">
    <source>
        <dbReference type="EMBL" id="KFI81091.1"/>
    </source>
</evidence>
<dbReference type="STRING" id="218140.BPSY_1496"/>